<evidence type="ECO:0000256" key="1">
    <source>
        <dbReference type="ARBA" id="ARBA00001936"/>
    </source>
</evidence>
<keyword evidence="11" id="KW-0804">Transcription</keyword>
<dbReference type="InterPro" id="IPR014052">
    <property type="entry name" value="DNA_primase_ssu_euk/arc"/>
</dbReference>
<feature type="region of interest" description="Disordered" evidence="13">
    <location>
        <begin position="1"/>
        <end position="33"/>
    </location>
</feature>
<dbReference type="OMA" id="NVTRGFN"/>
<keyword evidence="4 12" id="KW-0240">DNA-directed RNA polymerase</keyword>
<organism evidence="14 15">
    <name type="scientific">Klebsormidium nitens</name>
    <name type="common">Green alga</name>
    <name type="synonym">Ulothrix nitens</name>
    <dbReference type="NCBI Taxonomy" id="105231"/>
    <lineage>
        <taxon>Eukaryota</taxon>
        <taxon>Viridiplantae</taxon>
        <taxon>Streptophyta</taxon>
        <taxon>Klebsormidiophyceae</taxon>
        <taxon>Klebsormidiales</taxon>
        <taxon>Klebsormidiaceae</taxon>
        <taxon>Klebsormidium</taxon>
    </lineage>
</organism>
<dbReference type="NCBIfam" id="TIGR00335">
    <property type="entry name" value="primase_sml"/>
    <property type="match status" value="1"/>
</dbReference>
<name>A0A1Y1I2W9_KLENI</name>
<evidence type="ECO:0000256" key="12">
    <source>
        <dbReference type="RuleBase" id="RU003514"/>
    </source>
</evidence>
<evidence type="ECO:0000256" key="10">
    <source>
        <dbReference type="ARBA" id="ARBA00022833"/>
    </source>
</evidence>
<evidence type="ECO:0000256" key="5">
    <source>
        <dbReference type="ARBA" id="ARBA00022515"/>
    </source>
</evidence>
<dbReference type="OrthoDB" id="19606at2759"/>
<dbReference type="GO" id="GO:0046872">
    <property type="term" value="F:metal ion binding"/>
    <property type="evidence" value="ECO:0007669"/>
    <property type="project" value="UniProtKB-KW"/>
</dbReference>
<dbReference type="EC" id="2.7.7.-" evidence="12"/>
<dbReference type="InterPro" id="IPR002755">
    <property type="entry name" value="DNA_primase_S"/>
</dbReference>
<evidence type="ECO:0000256" key="11">
    <source>
        <dbReference type="ARBA" id="ARBA00023163"/>
    </source>
</evidence>
<evidence type="ECO:0000256" key="9">
    <source>
        <dbReference type="ARBA" id="ARBA00022723"/>
    </source>
</evidence>
<dbReference type="GO" id="GO:0003899">
    <property type="term" value="F:DNA-directed RNA polymerase activity"/>
    <property type="evidence" value="ECO:0000318"/>
    <property type="project" value="GO_Central"/>
</dbReference>
<evidence type="ECO:0000256" key="6">
    <source>
        <dbReference type="ARBA" id="ARBA00022679"/>
    </source>
</evidence>
<comment type="cofactor">
    <cofactor evidence="1">
        <name>Mn(2+)</name>
        <dbReference type="ChEBI" id="CHEBI:29035"/>
    </cofactor>
</comment>
<evidence type="ECO:0000256" key="3">
    <source>
        <dbReference type="ARBA" id="ARBA00009762"/>
    </source>
</evidence>
<dbReference type="SUPFAM" id="SSF56747">
    <property type="entry name" value="Prim-pol domain"/>
    <property type="match status" value="1"/>
</dbReference>
<dbReference type="GO" id="GO:0006269">
    <property type="term" value="P:DNA replication, synthesis of primer"/>
    <property type="evidence" value="ECO:0000318"/>
    <property type="project" value="GO_Central"/>
</dbReference>
<evidence type="ECO:0000256" key="13">
    <source>
        <dbReference type="SAM" id="MobiDB-lite"/>
    </source>
</evidence>
<dbReference type="Pfam" id="PF01896">
    <property type="entry name" value="DNA_primase_S"/>
    <property type="match status" value="1"/>
</dbReference>
<keyword evidence="7" id="KW-0548">Nucleotidyltransferase</keyword>
<dbReference type="PANTHER" id="PTHR10536">
    <property type="entry name" value="DNA PRIMASE SMALL SUBUNIT"/>
    <property type="match status" value="1"/>
</dbReference>
<dbReference type="Proteomes" id="UP000054558">
    <property type="component" value="Unassembled WGS sequence"/>
</dbReference>
<gene>
    <name evidence="14" type="ORF">KFL_001350100</name>
</gene>
<dbReference type="GO" id="GO:0005658">
    <property type="term" value="C:alpha DNA polymerase:primase complex"/>
    <property type="evidence" value="ECO:0000318"/>
    <property type="project" value="GO_Central"/>
</dbReference>
<keyword evidence="15" id="KW-1185">Reference proteome</keyword>
<evidence type="ECO:0000313" key="14">
    <source>
        <dbReference type="EMBL" id="GAQ83086.1"/>
    </source>
</evidence>
<keyword evidence="8 12" id="KW-0235">DNA replication</keyword>
<keyword evidence="6 12" id="KW-0808">Transferase</keyword>
<dbReference type="EMBL" id="DF237084">
    <property type="protein sequence ID" value="GAQ83086.1"/>
    <property type="molecule type" value="Genomic_DNA"/>
</dbReference>
<evidence type="ECO:0000313" key="15">
    <source>
        <dbReference type="Proteomes" id="UP000054558"/>
    </source>
</evidence>
<protein>
    <recommendedName>
        <fullName evidence="12">DNA primase</fullName>
        <ecNumber evidence="12">2.7.7.-</ecNumber>
    </recommendedName>
</protein>
<dbReference type="Gene3D" id="3.90.920.10">
    <property type="entry name" value="DNA primase, PRIM domain"/>
    <property type="match status" value="1"/>
</dbReference>
<dbReference type="AlphaFoldDB" id="A0A1Y1I2W9"/>
<proteinExistence type="inferred from homology"/>
<reference evidence="14 15" key="1">
    <citation type="journal article" date="2014" name="Nat. Commun.">
        <title>Klebsormidium flaccidum genome reveals primary factors for plant terrestrial adaptation.</title>
        <authorList>
            <person name="Hori K."/>
            <person name="Maruyama F."/>
            <person name="Fujisawa T."/>
            <person name="Togashi T."/>
            <person name="Yamamoto N."/>
            <person name="Seo M."/>
            <person name="Sato S."/>
            <person name="Yamada T."/>
            <person name="Mori H."/>
            <person name="Tajima N."/>
            <person name="Moriyama T."/>
            <person name="Ikeuchi M."/>
            <person name="Watanabe M."/>
            <person name="Wada H."/>
            <person name="Kobayashi K."/>
            <person name="Saito M."/>
            <person name="Masuda T."/>
            <person name="Sasaki-Sekimoto Y."/>
            <person name="Mashiguchi K."/>
            <person name="Awai K."/>
            <person name="Shimojima M."/>
            <person name="Masuda S."/>
            <person name="Iwai M."/>
            <person name="Nobusawa T."/>
            <person name="Narise T."/>
            <person name="Kondo S."/>
            <person name="Saito H."/>
            <person name="Sato R."/>
            <person name="Murakawa M."/>
            <person name="Ihara Y."/>
            <person name="Oshima-Yamada Y."/>
            <person name="Ohtaka K."/>
            <person name="Satoh M."/>
            <person name="Sonobe K."/>
            <person name="Ishii M."/>
            <person name="Ohtani R."/>
            <person name="Kanamori-Sato M."/>
            <person name="Honoki R."/>
            <person name="Miyazaki D."/>
            <person name="Mochizuki H."/>
            <person name="Umetsu J."/>
            <person name="Higashi K."/>
            <person name="Shibata D."/>
            <person name="Kamiya Y."/>
            <person name="Sato N."/>
            <person name="Nakamura Y."/>
            <person name="Tabata S."/>
            <person name="Ida S."/>
            <person name="Kurokawa K."/>
            <person name="Ohta H."/>
        </authorList>
    </citation>
    <scope>NUCLEOTIDE SEQUENCE [LARGE SCALE GENOMIC DNA]</scope>
    <source>
        <strain evidence="14 15">NIES-2285</strain>
    </source>
</reference>
<accession>A0A1Y1I2W9</accession>
<evidence type="ECO:0000256" key="7">
    <source>
        <dbReference type="ARBA" id="ARBA00022695"/>
    </source>
</evidence>
<dbReference type="STRING" id="105231.A0A1Y1I2W9"/>
<keyword evidence="9" id="KW-0479">Metal-binding</keyword>
<keyword evidence="10" id="KW-0862">Zinc</keyword>
<dbReference type="CDD" id="cd04860">
    <property type="entry name" value="AE_Prim_S"/>
    <property type="match status" value="1"/>
</dbReference>
<sequence length="481" mass="55268">MAPGAIEHGPSAKRTRHDPDIDSTPAADMEVDEAPAKRDVVYEDFEGYSPQLMQQFYRRLFPFPEMVRWLSYGHKKNPHPMYDENYLQRREISMTLDGDIFVRYQSFKNADEMAKTIRARNPLKIDIGAVFNVDPAKRNAYSSFGAVERELVFDVDMTDYDDVRTCCTGADICKDCWPLMTIAIKVVDHILREDLGYQHILWVYSGRRGVHCWVCDEKARKLTNEQRGAITDYLKVYKGSENNKEKKVSLQGSVLHPMLSRAYREVLLPAFLDQVLPRQNLLVNETQIDTLLAMIPDEELAEEVKAKWRNGGRRASAHEDENLARWKDLEKIVIREKKRNIRLGHCLEEIVFAYTYPRLDLEVSKHMNHLLKAPFCVHPKTGKVCVPIDPADCDNFDPMGVPTLASLLNEVQRFRGDLREPAEEAAEAALPTDLDKTSLKEAVQLFRTTFLDDLEADCKSDIERAYRAKKDELASRPTTGW</sequence>
<dbReference type="FunFam" id="3.90.920.10:FF:000001">
    <property type="entry name" value="DNA primase"/>
    <property type="match status" value="1"/>
</dbReference>
<evidence type="ECO:0000256" key="8">
    <source>
        <dbReference type="ARBA" id="ARBA00022705"/>
    </source>
</evidence>
<comment type="cofactor">
    <cofactor evidence="2">
        <name>Mg(2+)</name>
        <dbReference type="ChEBI" id="CHEBI:18420"/>
    </cofactor>
</comment>
<evidence type="ECO:0000256" key="4">
    <source>
        <dbReference type="ARBA" id="ARBA00022478"/>
    </source>
</evidence>
<evidence type="ECO:0000256" key="2">
    <source>
        <dbReference type="ARBA" id="ARBA00001946"/>
    </source>
</evidence>
<keyword evidence="5 12" id="KW-0639">Primosome</keyword>
<comment type="similarity">
    <text evidence="3 12">Belongs to the eukaryotic-type primase small subunit family.</text>
</comment>